<dbReference type="CDD" id="cd13438">
    <property type="entry name" value="SPFH_eoslipins_u2"/>
    <property type="match status" value="1"/>
</dbReference>
<dbReference type="Gene3D" id="6.10.250.2090">
    <property type="match status" value="1"/>
</dbReference>
<evidence type="ECO:0000313" key="4">
    <source>
        <dbReference type="EMBL" id="GLS26237.1"/>
    </source>
</evidence>
<dbReference type="AlphaFoldDB" id="A0AA37T7P7"/>
<dbReference type="Gene3D" id="3.30.479.30">
    <property type="entry name" value="Band 7 domain"/>
    <property type="match status" value="1"/>
</dbReference>
<dbReference type="SMART" id="SM00244">
    <property type="entry name" value="PHB"/>
    <property type="match status" value="1"/>
</dbReference>
<dbReference type="SUPFAM" id="SSF117892">
    <property type="entry name" value="Band 7/SPFH domain"/>
    <property type="match status" value="1"/>
</dbReference>
<keyword evidence="5" id="KW-1185">Reference proteome</keyword>
<proteinExistence type="inferred from homology"/>
<protein>
    <recommendedName>
        <fullName evidence="3">Band 7 domain-containing protein</fullName>
    </recommendedName>
</protein>
<organism evidence="4 5">
    <name type="scientific">Marinibactrum halimedae</name>
    <dbReference type="NCBI Taxonomy" id="1444977"/>
    <lineage>
        <taxon>Bacteria</taxon>
        <taxon>Pseudomonadati</taxon>
        <taxon>Pseudomonadota</taxon>
        <taxon>Gammaproteobacteria</taxon>
        <taxon>Cellvibrionales</taxon>
        <taxon>Cellvibrionaceae</taxon>
        <taxon>Marinibactrum</taxon>
    </lineage>
</organism>
<dbReference type="InterPro" id="IPR001107">
    <property type="entry name" value="Band_7"/>
</dbReference>
<evidence type="ECO:0000259" key="3">
    <source>
        <dbReference type="SMART" id="SM00244"/>
    </source>
</evidence>
<dbReference type="InterPro" id="IPR043202">
    <property type="entry name" value="Band-7_stomatin-like"/>
</dbReference>
<dbReference type="PANTHER" id="PTHR10264:SF83">
    <property type="entry name" value="BLL5629 PROTEIN"/>
    <property type="match status" value="1"/>
</dbReference>
<dbReference type="EMBL" id="BSPD01000042">
    <property type="protein sequence ID" value="GLS26237.1"/>
    <property type="molecule type" value="Genomic_DNA"/>
</dbReference>
<dbReference type="Pfam" id="PF01145">
    <property type="entry name" value="Band_7"/>
    <property type="match status" value="1"/>
</dbReference>
<comment type="caution">
    <text evidence="4">The sequence shown here is derived from an EMBL/GenBank/DDBJ whole genome shotgun (WGS) entry which is preliminary data.</text>
</comment>
<dbReference type="PANTHER" id="PTHR10264">
    <property type="entry name" value="BAND 7 PROTEIN-RELATED"/>
    <property type="match status" value="1"/>
</dbReference>
<evidence type="ECO:0000313" key="5">
    <source>
        <dbReference type="Proteomes" id="UP001156870"/>
    </source>
</evidence>
<comment type="similarity">
    <text evidence="2">Belongs to the band 7/mec-2 family.</text>
</comment>
<dbReference type="GO" id="GO:0005886">
    <property type="term" value="C:plasma membrane"/>
    <property type="evidence" value="ECO:0007669"/>
    <property type="project" value="InterPro"/>
</dbReference>
<gene>
    <name evidence="4" type="ORF">GCM10007877_19520</name>
</gene>
<feature type="domain" description="Band 7" evidence="3">
    <location>
        <begin position="148"/>
        <end position="307"/>
    </location>
</feature>
<evidence type="ECO:0000256" key="2">
    <source>
        <dbReference type="ARBA" id="ARBA00008164"/>
    </source>
</evidence>
<comment type="subcellular location">
    <subcellularLocation>
        <location evidence="1">Membrane</location>
        <topology evidence="1">Single-pass membrane protein</topology>
    </subcellularLocation>
</comment>
<accession>A0AA37T7P7</accession>
<dbReference type="RefSeq" id="WP_232592486.1">
    <property type="nucleotide sequence ID" value="NZ_BSPD01000042.1"/>
</dbReference>
<dbReference type="GO" id="GO:0098552">
    <property type="term" value="C:side of membrane"/>
    <property type="evidence" value="ECO:0007669"/>
    <property type="project" value="UniProtKB-ARBA"/>
</dbReference>
<name>A0AA37T7P7_9GAMM</name>
<dbReference type="InterPro" id="IPR036013">
    <property type="entry name" value="Band_7/SPFH_dom_sf"/>
</dbReference>
<reference evidence="4 5" key="1">
    <citation type="journal article" date="2014" name="Int. J. Syst. Evol. Microbiol.">
        <title>Complete genome sequence of Corynebacterium casei LMG S-19264T (=DSM 44701T), isolated from a smear-ripened cheese.</title>
        <authorList>
            <consortium name="US DOE Joint Genome Institute (JGI-PGF)"/>
            <person name="Walter F."/>
            <person name="Albersmeier A."/>
            <person name="Kalinowski J."/>
            <person name="Ruckert C."/>
        </authorList>
    </citation>
    <scope>NUCLEOTIDE SEQUENCE [LARGE SCALE GENOMIC DNA]</scope>
    <source>
        <strain evidence="4 5">NBRC 110095</strain>
    </source>
</reference>
<dbReference type="FunFam" id="3.30.479.30:FF:000004">
    <property type="entry name" value="Putative membrane protease family, stomatin"/>
    <property type="match status" value="1"/>
</dbReference>
<evidence type="ECO:0000256" key="1">
    <source>
        <dbReference type="ARBA" id="ARBA00004167"/>
    </source>
</evidence>
<sequence>MLFFKTVDIADSERALLFDRDRLQKVLGPGRHRLSTLGRELKVEKFDITSVRFEHPKLKFLVRQYQTLLEDAIDVFELNDNEVGIIYRDQKISDILPPGNLLVTWKGAEDVRVDIVDITKNYALNDELVALLGRGVKIGASRQVVNAINYAEVPDEHVGLLQVNSKLESVLKTGAYAFWKYNRSIVVKLLDLRVQTIDVSGQEILTKDRVSLRINLSASYNIVDPEAVALKLKDYANFIYLELQLRLREAVSTKTLDELLEDKDALNAVIANGASEKLSEFGIQLRRVGVKDIILPGDMKVILNQVVEAQKEAEANVIKRREETQAMRSLHNTAKVMENNPVLLRLKELEALERITAKIDKISVYGGLDSVLNDMVKLAPSKSGQ</sequence>
<dbReference type="Proteomes" id="UP001156870">
    <property type="component" value="Unassembled WGS sequence"/>
</dbReference>